<reference evidence="4" key="1">
    <citation type="journal article" date="2022" name="ISME J.">
        <title>Genetic and phylogenetic analysis of dissimilatory iodate-reducing bacteria identifies potential niches across the world's oceans.</title>
        <authorList>
            <person name="Reyes-Umana V."/>
            <person name="Henning Z."/>
            <person name="Lee K."/>
            <person name="Barnum T.P."/>
            <person name="Coates J.D."/>
        </authorList>
    </citation>
    <scope>NUCLEOTIDE SEQUENCE [LARGE SCALE GENOMIC DNA]</scope>
    <source>
        <strain evidence="4">IR12</strain>
    </source>
</reference>
<comment type="caution">
    <text evidence="3">The sequence shown here is derived from an EMBL/GenBank/DDBJ whole genome shotgun (WGS) entry which is preliminary data.</text>
</comment>
<evidence type="ECO:0000313" key="3">
    <source>
        <dbReference type="EMBL" id="MBT0960577.1"/>
    </source>
</evidence>
<evidence type="ECO:0000256" key="2">
    <source>
        <dbReference type="SAM" id="SignalP"/>
    </source>
</evidence>
<proteinExistence type="predicted"/>
<evidence type="ECO:0000256" key="1">
    <source>
        <dbReference type="SAM" id="MobiDB-lite"/>
    </source>
</evidence>
<dbReference type="RefSeq" id="WP_214360332.1">
    <property type="nucleotide sequence ID" value="NZ_JAEKFT010000004.1"/>
</dbReference>
<dbReference type="Pfam" id="PF13414">
    <property type="entry name" value="TPR_11"/>
    <property type="match status" value="1"/>
</dbReference>
<dbReference type="SUPFAM" id="SSF48452">
    <property type="entry name" value="TPR-like"/>
    <property type="match status" value="1"/>
</dbReference>
<dbReference type="Gene3D" id="1.25.40.10">
    <property type="entry name" value="Tetratricopeptide repeat domain"/>
    <property type="match status" value="1"/>
</dbReference>
<feature type="compositionally biased region" description="Basic and acidic residues" evidence="1">
    <location>
        <begin position="221"/>
        <end position="240"/>
    </location>
</feature>
<feature type="signal peptide" evidence="2">
    <location>
        <begin position="1"/>
        <end position="29"/>
    </location>
</feature>
<feature type="chain" id="PRO_5037382307" evidence="2">
    <location>
        <begin position="30"/>
        <end position="247"/>
    </location>
</feature>
<organism evidence="3 4">
    <name type="scientific">Denitromonas iodatirespirans</name>
    <dbReference type="NCBI Taxonomy" id="2795389"/>
    <lineage>
        <taxon>Bacteria</taxon>
        <taxon>Pseudomonadati</taxon>
        <taxon>Pseudomonadota</taxon>
        <taxon>Betaproteobacteria</taxon>
        <taxon>Rhodocyclales</taxon>
        <taxon>Zoogloeaceae</taxon>
        <taxon>Denitromonas</taxon>
    </lineage>
</organism>
<dbReference type="InterPro" id="IPR011990">
    <property type="entry name" value="TPR-like_helical_dom_sf"/>
</dbReference>
<keyword evidence="2" id="KW-0732">Signal</keyword>
<dbReference type="AlphaFoldDB" id="A0A944HAH1"/>
<name>A0A944HAH1_DENI1</name>
<dbReference type="EMBL" id="JAEKFT010000004">
    <property type="protein sequence ID" value="MBT0960577.1"/>
    <property type="molecule type" value="Genomic_DNA"/>
</dbReference>
<protein>
    <submittedName>
        <fullName evidence="3">Tetratricopeptide repeat protein</fullName>
    </submittedName>
</protein>
<gene>
    <name evidence="3" type="ORF">I8J34_05245</name>
</gene>
<accession>A0A944HAH1</accession>
<dbReference type="Proteomes" id="UP000694660">
    <property type="component" value="Unassembled WGS sequence"/>
</dbReference>
<sequence length="247" mass="27489">MTMRMIGAWPRMKMAAAIWALASAVPAMALSPSALGDAGCGSLDNHFGPFDYRVDKRQAAAVESAHFTPEIESLLHGKSGSLGGELDYTLRALPNHHRALMSMVRLGFRDKTERPHGARYKVECWLIRGEVFRDDDPMVKMIYGVYLLRKGRTQDAVEKLEAADKLGEDNANLHYNLGLAYVKIGRYDDALRHAHKAYAQGFPLPGLREQLQRAGKWRAPTADEQHVDADRSPPPDEESRQAPIVAD</sequence>
<keyword evidence="4" id="KW-1185">Reference proteome</keyword>
<evidence type="ECO:0000313" key="4">
    <source>
        <dbReference type="Proteomes" id="UP000694660"/>
    </source>
</evidence>
<feature type="region of interest" description="Disordered" evidence="1">
    <location>
        <begin position="213"/>
        <end position="247"/>
    </location>
</feature>